<dbReference type="SMART" id="SM00267">
    <property type="entry name" value="GGDEF"/>
    <property type="match status" value="1"/>
</dbReference>
<comment type="caution">
    <text evidence="2">The sequence shown here is derived from an EMBL/GenBank/DDBJ whole genome shotgun (WGS) entry which is preliminary data.</text>
</comment>
<protein>
    <submittedName>
        <fullName evidence="2">GGDEF domain-containing protein</fullName>
    </submittedName>
</protein>
<dbReference type="PROSITE" id="PS50887">
    <property type="entry name" value="GGDEF"/>
    <property type="match status" value="1"/>
</dbReference>
<dbReference type="Gene3D" id="3.30.450.20">
    <property type="entry name" value="PAS domain"/>
    <property type="match status" value="1"/>
</dbReference>
<dbReference type="PANTHER" id="PTHR44757:SF2">
    <property type="entry name" value="BIOFILM ARCHITECTURE MAINTENANCE PROTEIN MBAA"/>
    <property type="match status" value="1"/>
</dbReference>
<dbReference type="Gene3D" id="3.30.70.270">
    <property type="match status" value="1"/>
</dbReference>
<dbReference type="SUPFAM" id="SSF55073">
    <property type="entry name" value="Nucleotide cyclase"/>
    <property type="match status" value="1"/>
</dbReference>
<dbReference type="InterPro" id="IPR029787">
    <property type="entry name" value="Nucleotide_cyclase"/>
</dbReference>
<sequence>MVQSGDTLVLSLAELLGGKQVDTGVIDRALAELCSAFDFDGGLIYELDQYNHLHLKERCLRKELPLRGSFPIDAVDAAYRSYLAQETFVWLEGGQKNSAAENALLELFAAQSLVVASVVDETLQIYGLLVFVQQSARPVPPAGTQQLLKTVLSMFGRYIGVRVYQNKLTFAKNSLESILDNTGIDIYVNDFHTHDILYANRSMAAPYGGISQFLGRKCWEVLFPGQNGPCAFCPQQKLIDENGEPTKIYSWDYQRPFDGSWFRVFSAAFRWVDGRLAHVVSSADITDNKRNEALVEYLANYDSLTNLPNRRMLVKECERRIDKTQEGGEGYLLFFDIDGFKKINDTFGHEAGDEFLVQLGQFFSGIPLLHDAIYRNGGDEFIAIIDGDKTEANIRNLASFIHRRFAQPWRLKRGEVFCNVSIGVARYPEDGRTAEELLLKADQAMYKVKKAGGKGVLFGYEL</sequence>
<dbReference type="PANTHER" id="PTHR44757">
    <property type="entry name" value="DIGUANYLATE CYCLASE DGCP"/>
    <property type="match status" value="1"/>
</dbReference>
<dbReference type="EMBL" id="CBDS010000099">
    <property type="protein sequence ID" value="CDB46709.1"/>
    <property type="molecule type" value="Genomic_DNA"/>
</dbReference>
<organism evidence="2">
    <name type="scientific">Phascolarctobacterium faecium</name>
    <dbReference type="NCBI Taxonomy" id="33025"/>
    <lineage>
        <taxon>Bacteria</taxon>
        <taxon>Bacillati</taxon>
        <taxon>Bacillota</taxon>
        <taxon>Negativicutes</taxon>
        <taxon>Acidaminococcales</taxon>
        <taxon>Acidaminococcaceae</taxon>
        <taxon>Phascolarctobacterium</taxon>
    </lineage>
</organism>
<dbReference type="InterPro" id="IPR000160">
    <property type="entry name" value="GGDEF_dom"/>
</dbReference>
<dbReference type="Pfam" id="PF00990">
    <property type="entry name" value="GGDEF"/>
    <property type="match status" value="1"/>
</dbReference>
<dbReference type="SUPFAM" id="SSF55785">
    <property type="entry name" value="PYP-like sensor domain (PAS domain)"/>
    <property type="match status" value="1"/>
</dbReference>
<dbReference type="InterPro" id="IPR035965">
    <property type="entry name" value="PAS-like_dom_sf"/>
</dbReference>
<dbReference type="RefSeq" id="WP_021718622.1">
    <property type="nucleotide sequence ID" value="NZ_CATWQF010000003.1"/>
</dbReference>
<accession>R6IJR2</accession>
<proteinExistence type="predicted"/>
<dbReference type="STRING" id="1262914.BN533_01722"/>
<dbReference type="InterPro" id="IPR043128">
    <property type="entry name" value="Rev_trsase/Diguanyl_cyclase"/>
</dbReference>
<dbReference type="NCBIfam" id="TIGR00254">
    <property type="entry name" value="GGDEF"/>
    <property type="match status" value="1"/>
</dbReference>
<dbReference type="AlphaFoldDB" id="R6IJR2"/>
<gene>
    <name evidence="2" type="ORF">BN533_01722</name>
</gene>
<reference evidence="2" key="1">
    <citation type="submission" date="2012-11" db="EMBL/GenBank/DDBJ databases">
        <title>Dependencies among metagenomic species, viruses, plasmids and units of genetic variation.</title>
        <authorList>
            <person name="Nielsen H.B."/>
            <person name="Almeida M."/>
            <person name="Juncker A.S."/>
            <person name="Rasmussen S."/>
            <person name="Li J."/>
            <person name="Sunagawa S."/>
            <person name="Plichta D."/>
            <person name="Gautier L."/>
            <person name="Le Chatelier E."/>
            <person name="Peletier E."/>
            <person name="Bonde I."/>
            <person name="Nielsen T."/>
            <person name="Manichanh C."/>
            <person name="Arumugam M."/>
            <person name="Batto J."/>
            <person name="Santos M.B.Q.D."/>
            <person name="Blom N."/>
            <person name="Borruel N."/>
            <person name="Burgdorf K.S."/>
            <person name="Boumezbeur F."/>
            <person name="Casellas F."/>
            <person name="Dore J."/>
            <person name="Guarner F."/>
            <person name="Hansen T."/>
            <person name="Hildebrand F."/>
            <person name="Kaas R.S."/>
            <person name="Kennedy S."/>
            <person name="Kristiansen K."/>
            <person name="Kultima J.R."/>
            <person name="Leonard P."/>
            <person name="Levenez F."/>
            <person name="Lund O."/>
            <person name="Moumen B."/>
            <person name="Le Paslier D."/>
            <person name="Pons N."/>
            <person name="Pedersen O."/>
            <person name="Prifti E."/>
            <person name="Qin J."/>
            <person name="Raes J."/>
            <person name="Tap J."/>
            <person name="Tims S."/>
            <person name="Ussery D.W."/>
            <person name="Yamada T."/>
            <person name="MetaHit consortium"/>
            <person name="Renault P."/>
            <person name="Sicheritz-Ponten T."/>
            <person name="Bork P."/>
            <person name="Wang J."/>
            <person name="Brunak S."/>
            <person name="Ehrlich S.D."/>
        </authorList>
    </citation>
    <scope>NUCLEOTIDE SEQUENCE [LARGE SCALE GENOMIC DNA]</scope>
</reference>
<name>R6IJR2_9FIRM</name>
<evidence type="ECO:0000259" key="1">
    <source>
        <dbReference type="PROSITE" id="PS50887"/>
    </source>
</evidence>
<dbReference type="eggNOG" id="COG2199">
    <property type="taxonomic scope" value="Bacteria"/>
</dbReference>
<dbReference type="CDD" id="cd01949">
    <property type="entry name" value="GGDEF"/>
    <property type="match status" value="1"/>
</dbReference>
<dbReference type="HOGENOM" id="CLU_594111_0_0_9"/>
<evidence type="ECO:0000313" key="2">
    <source>
        <dbReference type="EMBL" id="CDB46709.1"/>
    </source>
</evidence>
<feature type="domain" description="GGDEF" evidence="1">
    <location>
        <begin position="328"/>
        <end position="461"/>
    </location>
</feature>
<dbReference type="InterPro" id="IPR052155">
    <property type="entry name" value="Biofilm_reg_signaling"/>
</dbReference>